<feature type="domain" description="Sulphur oxidation protein SoxZ" evidence="2">
    <location>
        <begin position="205"/>
        <end position="292"/>
    </location>
</feature>
<dbReference type="InterPro" id="IPR013783">
    <property type="entry name" value="Ig-like_fold"/>
</dbReference>
<keyword evidence="1" id="KW-0812">Transmembrane</keyword>
<evidence type="ECO:0008006" key="5">
    <source>
        <dbReference type="Google" id="ProtNLM"/>
    </source>
</evidence>
<feature type="transmembrane region" description="Helical" evidence="1">
    <location>
        <begin position="12"/>
        <end position="31"/>
    </location>
</feature>
<dbReference type="InterPro" id="IPR014880">
    <property type="entry name" value="SoxZ_dom"/>
</dbReference>
<dbReference type="Gene3D" id="2.60.40.2470">
    <property type="entry name" value="SoxY domain"/>
    <property type="match status" value="1"/>
</dbReference>
<protein>
    <recommendedName>
        <fullName evidence="5">Sulphur oxidation protein SoxZ domain-containing protein</fullName>
    </recommendedName>
</protein>
<dbReference type="Gene3D" id="2.60.40.10">
    <property type="entry name" value="Immunoglobulins"/>
    <property type="match status" value="1"/>
</dbReference>
<dbReference type="InterPro" id="IPR014756">
    <property type="entry name" value="Ig_E-set"/>
</dbReference>
<proteinExistence type="predicted"/>
<keyword evidence="1" id="KW-0472">Membrane</keyword>
<dbReference type="InterPro" id="IPR038162">
    <property type="entry name" value="SoxY_sf"/>
</dbReference>
<sequence length="297" mass="33460">MNDEDIYKILKWTAGIVLLFFFIQWTGITYANEVEEPSTVLVQDMNIDPGDYKGIESERIWLARMPEKFKNRVMRPYGRIELKAPYAAEDPSIVGISIKSAIEQGSDKHDIKTISIFVDKNPELMVGEFHFTTLAGRAELATRIRINENSFIRVIAETSDGKLYEQKSYIRARGACSAPPPANFEESIKQKGKMKVKVYSGGEYNEPNLVGLQIKHPQITGMQPIRIGGLGIPPAYYIDSFRVTYNGELVLKAKTGFSISMDPAFRFYFVPKSAGVLKIEATDTKGNIYTHEEKVSL</sequence>
<evidence type="ECO:0000259" key="3">
    <source>
        <dbReference type="Pfam" id="PF13501"/>
    </source>
</evidence>
<reference evidence="4" key="1">
    <citation type="submission" date="2018-05" db="EMBL/GenBank/DDBJ databases">
        <authorList>
            <person name="Lanie J.A."/>
            <person name="Ng W.-L."/>
            <person name="Kazmierczak K.M."/>
            <person name="Andrzejewski T.M."/>
            <person name="Davidsen T.M."/>
            <person name="Wayne K.J."/>
            <person name="Tettelin H."/>
            <person name="Glass J.I."/>
            <person name="Rusch D."/>
            <person name="Podicherti R."/>
            <person name="Tsui H.-C.T."/>
            <person name="Winkler M.E."/>
        </authorList>
    </citation>
    <scope>NUCLEOTIDE SEQUENCE</scope>
</reference>
<evidence type="ECO:0000256" key="1">
    <source>
        <dbReference type="SAM" id="Phobius"/>
    </source>
</evidence>
<keyword evidence="1" id="KW-1133">Transmembrane helix</keyword>
<evidence type="ECO:0000259" key="2">
    <source>
        <dbReference type="Pfam" id="PF08770"/>
    </source>
</evidence>
<dbReference type="AlphaFoldDB" id="A0A382D9R5"/>
<dbReference type="InterPro" id="IPR032711">
    <property type="entry name" value="SoxY"/>
</dbReference>
<name>A0A382D9R5_9ZZZZ</name>
<gene>
    <name evidence="4" type="ORF">METZ01_LOCUS187231</name>
</gene>
<dbReference type="SUPFAM" id="SSF81296">
    <property type="entry name" value="E set domains"/>
    <property type="match status" value="1"/>
</dbReference>
<dbReference type="NCBIfam" id="TIGR04557">
    <property type="entry name" value="fuse_rel_SoxYZ"/>
    <property type="match status" value="1"/>
</dbReference>
<accession>A0A382D9R5</accession>
<organism evidence="4">
    <name type="scientific">marine metagenome</name>
    <dbReference type="NCBI Taxonomy" id="408172"/>
    <lineage>
        <taxon>unclassified sequences</taxon>
        <taxon>metagenomes</taxon>
        <taxon>ecological metagenomes</taxon>
    </lineage>
</organism>
<feature type="domain" description="Ig-like SoxY" evidence="3">
    <location>
        <begin position="74"/>
        <end position="176"/>
    </location>
</feature>
<dbReference type="InterPro" id="IPR030831">
    <property type="entry name" value="Fuse-rel_SoxYZ"/>
</dbReference>
<dbReference type="Pfam" id="PF13501">
    <property type="entry name" value="SoxY"/>
    <property type="match status" value="1"/>
</dbReference>
<dbReference type="EMBL" id="UINC01038012">
    <property type="protein sequence ID" value="SVB34377.1"/>
    <property type="molecule type" value="Genomic_DNA"/>
</dbReference>
<evidence type="ECO:0000313" key="4">
    <source>
        <dbReference type="EMBL" id="SVB34377.1"/>
    </source>
</evidence>
<dbReference type="Pfam" id="PF08770">
    <property type="entry name" value="SoxZ"/>
    <property type="match status" value="1"/>
</dbReference>